<evidence type="ECO:0000313" key="1">
    <source>
        <dbReference type="EMBL" id="OGM12077.1"/>
    </source>
</evidence>
<gene>
    <name evidence="1" type="ORF">A2Z22_03210</name>
</gene>
<protein>
    <submittedName>
        <fullName evidence="1">Uncharacterized protein</fullName>
    </submittedName>
</protein>
<organism evidence="1 2">
    <name type="scientific">Candidatus Woesebacteria bacterium RBG_16_34_12</name>
    <dbReference type="NCBI Taxonomy" id="1802480"/>
    <lineage>
        <taxon>Bacteria</taxon>
        <taxon>Candidatus Woeseibacteriota</taxon>
    </lineage>
</organism>
<dbReference type="EMBL" id="MGFS01000003">
    <property type="protein sequence ID" value="OGM12077.1"/>
    <property type="molecule type" value="Genomic_DNA"/>
</dbReference>
<proteinExistence type="predicted"/>
<evidence type="ECO:0000313" key="2">
    <source>
        <dbReference type="Proteomes" id="UP000177053"/>
    </source>
</evidence>
<dbReference type="Proteomes" id="UP000177053">
    <property type="component" value="Unassembled WGS sequence"/>
</dbReference>
<reference evidence="1 2" key="1">
    <citation type="journal article" date="2016" name="Nat. Commun.">
        <title>Thousands of microbial genomes shed light on interconnected biogeochemical processes in an aquifer system.</title>
        <authorList>
            <person name="Anantharaman K."/>
            <person name="Brown C.T."/>
            <person name="Hug L.A."/>
            <person name="Sharon I."/>
            <person name="Castelle C.J."/>
            <person name="Probst A.J."/>
            <person name="Thomas B.C."/>
            <person name="Singh A."/>
            <person name="Wilkins M.J."/>
            <person name="Karaoz U."/>
            <person name="Brodie E.L."/>
            <person name="Williams K.H."/>
            <person name="Hubbard S.S."/>
            <person name="Banfield J.F."/>
        </authorList>
    </citation>
    <scope>NUCLEOTIDE SEQUENCE [LARGE SCALE GENOMIC DNA]</scope>
</reference>
<dbReference type="AlphaFoldDB" id="A0A1F7XAP0"/>
<name>A0A1F7XAP0_9BACT</name>
<sequence length="224" mass="26451">MNNINKFINSKPFQDYMKINPSSSAEIESFLFDFYKRYKVISGIEDLLKTLADNTQGKNPPEFKWFNYFSQIRCTNYLLLNKIPIRSFEVQIGGRKLDFQLADGRLGEIKSFSTSRNSIKDPWTLDESVISEFVEKKIKPSFDNQKAHLLIIDDIFAFDTKPYRHLGYFLSFVNRPEIKDRHNLILKHLKKFLPKMLYLSFVNSITINPEIKYLGIEFKKLRLK</sequence>
<accession>A0A1F7XAP0</accession>
<comment type="caution">
    <text evidence="1">The sequence shown here is derived from an EMBL/GenBank/DDBJ whole genome shotgun (WGS) entry which is preliminary data.</text>
</comment>